<comment type="caution">
    <text evidence="2">The sequence shown here is derived from an EMBL/GenBank/DDBJ whole genome shotgun (WGS) entry which is preliminary data.</text>
</comment>
<keyword evidence="1" id="KW-0732">Signal</keyword>
<evidence type="ECO:0008006" key="4">
    <source>
        <dbReference type="Google" id="ProtNLM"/>
    </source>
</evidence>
<dbReference type="PATRIC" id="fig|34073.19.peg.2325"/>
<gene>
    <name evidence="2" type="ORF">VPARA_22700</name>
</gene>
<protein>
    <recommendedName>
        <fullName evidence="4">Lipoprotein</fullName>
    </recommendedName>
</protein>
<dbReference type="PROSITE" id="PS51257">
    <property type="entry name" value="PROKAR_LIPOPROTEIN"/>
    <property type="match status" value="1"/>
</dbReference>
<keyword evidence="3" id="KW-1185">Reference proteome</keyword>
<evidence type="ECO:0000313" key="3">
    <source>
        <dbReference type="Proteomes" id="UP000035170"/>
    </source>
</evidence>
<dbReference type="AlphaFoldDB" id="A0A0H2M3E3"/>
<organism evidence="2 3">
    <name type="scientific">Variovorax paradoxus</name>
    <dbReference type="NCBI Taxonomy" id="34073"/>
    <lineage>
        <taxon>Bacteria</taxon>
        <taxon>Pseudomonadati</taxon>
        <taxon>Pseudomonadota</taxon>
        <taxon>Betaproteobacteria</taxon>
        <taxon>Burkholderiales</taxon>
        <taxon>Comamonadaceae</taxon>
        <taxon>Variovorax</taxon>
    </lineage>
</organism>
<feature type="chain" id="PRO_5002596921" description="Lipoprotein" evidence="1">
    <location>
        <begin position="24"/>
        <end position="198"/>
    </location>
</feature>
<dbReference type="Proteomes" id="UP000035170">
    <property type="component" value="Unassembled WGS sequence"/>
</dbReference>
<reference evidence="2 3" key="1">
    <citation type="submission" date="2015-03" db="EMBL/GenBank/DDBJ databases">
        <title>Genome sequence of Variovorax paradoxus TBEA6.</title>
        <authorList>
            <person name="Poehlein A."/>
            <person name="Schuldes J."/>
            <person name="Wuebbeler J.H."/>
            <person name="Hiessl S."/>
            <person name="Steinbuechel A."/>
            <person name="Daniel R."/>
        </authorList>
    </citation>
    <scope>NUCLEOTIDE SEQUENCE [LARGE SCALE GENOMIC DNA]</scope>
    <source>
        <strain evidence="2 3">TBEA6</strain>
    </source>
</reference>
<dbReference type="EMBL" id="JZWI01000010">
    <property type="protein sequence ID" value="KLN56691.1"/>
    <property type="molecule type" value="Genomic_DNA"/>
</dbReference>
<name>A0A0H2M3E3_VARPD</name>
<proteinExistence type="predicted"/>
<sequence>MAIFFRPQGVRLRAFTATLCASAAVVLASGCAQLAAPPYAADYEALDRLEAARPGMVALAKVQPTDPNDRINTLNLRRAKLLSPSGTFAQYLEDALMRDLGEISAYDPKAQTRIAARILVNELDLGVINGTGRMDVEVVVTRASAQRLRKTYRGELAFDSSYANIVAVPAGQAAYPRLVRALLRQVYADPQFIAAIAP</sequence>
<feature type="signal peptide" evidence="1">
    <location>
        <begin position="1"/>
        <end position="23"/>
    </location>
</feature>
<evidence type="ECO:0000256" key="1">
    <source>
        <dbReference type="SAM" id="SignalP"/>
    </source>
</evidence>
<accession>A0A0H2M3E3</accession>
<dbReference type="RefSeq" id="WP_047784576.1">
    <property type="nucleotide sequence ID" value="NZ_JZWI01000010.1"/>
</dbReference>
<evidence type="ECO:0000313" key="2">
    <source>
        <dbReference type="EMBL" id="KLN56691.1"/>
    </source>
</evidence>